<proteinExistence type="predicted"/>
<dbReference type="RefSeq" id="WP_005363048.1">
    <property type="nucleotide sequence ID" value="NZ_DS264285.1"/>
</dbReference>
<protein>
    <submittedName>
        <fullName evidence="1">Uncharacterized protein</fullName>
    </submittedName>
</protein>
<organism evidence="1 2">
    <name type="scientific">Eubacterium ventriosum ATCC 27560</name>
    <dbReference type="NCBI Taxonomy" id="411463"/>
    <lineage>
        <taxon>Bacteria</taxon>
        <taxon>Bacillati</taxon>
        <taxon>Bacillota</taxon>
        <taxon>Clostridia</taxon>
        <taxon>Eubacteriales</taxon>
        <taxon>Eubacteriaceae</taxon>
        <taxon>Eubacterium</taxon>
    </lineage>
</organism>
<gene>
    <name evidence="1" type="ORF">EUBVEN_01645</name>
</gene>
<evidence type="ECO:0000313" key="1">
    <source>
        <dbReference type="EMBL" id="EDM50866.1"/>
    </source>
</evidence>
<dbReference type="Proteomes" id="UP000006000">
    <property type="component" value="Unassembled WGS sequence"/>
</dbReference>
<accession>A5Z7F9</accession>
<reference evidence="1 2" key="2">
    <citation type="submission" date="2007-04" db="EMBL/GenBank/DDBJ databases">
        <title>Draft genome sequence of Eubacterium ventriosum (ATCC 27560).</title>
        <authorList>
            <person name="Sudarsanam P."/>
            <person name="Ley R."/>
            <person name="Guruge J."/>
            <person name="Turnbaugh P.J."/>
            <person name="Mahowald M."/>
            <person name="Liep D."/>
            <person name="Gordon J."/>
        </authorList>
    </citation>
    <scope>NUCLEOTIDE SEQUENCE [LARGE SCALE GENOMIC DNA]</scope>
    <source>
        <strain evidence="1 2">ATCC 27560</strain>
    </source>
</reference>
<reference evidence="1 2" key="1">
    <citation type="submission" date="2007-03" db="EMBL/GenBank/DDBJ databases">
        <authorList>
            <person name="Fulton L."/>
            <person name="Clifton S."/>
            <person name="Fulton B."/>
            <person name="Xu J."/>
            <person name="Minx P."/>
            <person name="Pepin K.H."/>
            <person name="Johnson M."/>
            <person name="Thiruvilangam P."/>
            <person name="Bhonagiri V."/>
            <person name="Nash W.E."/>
            <person name="Mardis E.R."/>
            <person name="Wilson R.K."/>
        </authorList>
    </citation>
    <scope>NUCLEOTIDE SEQUENCE [LARGE SCALE GENOMIC DNA]</scope>
    <source>
        <strain evidence="1 2">ATCC 27560</strain>
    </source>
</reference>
<dbReference type="HOGENOM" id="CLU_3270276_0_0_9"/>
<dbReference type="STRING" id="411463.EUBVEN_01645"/>
<comment type="caution">
    <text evidence="1">The sequence shown here is derived from an EMBL/GenBank/DDBJ whole genome shotgun (WGS) entry which is preliminary data.</text>
</comment>
<dbReference type="AlphaFoldDB" id="A5Z7F9"/>
<sequence length="41" mass="4917">MERTYYISLENDISWIEYICVDKTDLDDNLVADITKLYVLE</sequence>
<name>A5Z7F9_9FIRM</name>
<evidence type="ECO:0000313" key="2">
    <source>
        <dbReference type="Proteomes" id="UP000006000"/>
    </source>
</evidence>
<dbReference type="EMBL" id="AAVL02000035">
    <property type="protein sequence ID" value="EDM50866.1"/>
    <property type="molecule type" value="Genomic_DNA"/>
</dbReference>